<comment type="similarity">
    <text evidence="1">Belongs to the FLZ family.</text>
</comment>
<gene>
    <name evidence="5" type="ORF">FCM35_KLT06390</name>
</gene>
<sequence>MSAVGLQIIATMNLEEGEIGKLSVVGAAKYAALCVGTMPHDIKTNNNNIVEERIGIFYLGSPPPAVEPHVLKMNRCMVCRQRLERQDTFISRGIAFCSPECRSSDEAGIAKVKPSTEAQAHNSPKKLKDRTRSL</sequence>
<evidence type="ECO:0000256" key="2">
    <source>
        <dbReference type="ARBA" id="ARBA00022723"/>
    </source>
</evidence>
<comment type="caution">
    <text evidence="5">The sequence shown here is derived from an EMBL/GenBank/DDBJ whole genome shotgun (WGS) entry which is preliminary data.</text>
</comment>
<keyword evidence="2" id="KW-0479">Metal-binding</keyword>
<feature type="domain" description="FLZ-type" evidence="4">
    <location>
        <begin position="73"/>
        <end position="104"/>
    </location>
</feature>
<accession>A0A833R0K9</accession>
<evidence type="ECO:0000313" key="6">
    <source>
        <dbReference type="Proteomes" id="UP000623129"/>
    </source>
</evidence>
<evidence type="ECO:0000259" key="4">
    <source>
        <dbReference type="Pfam" id="PF04570"/>
    </source>
</evidence>
<dbReference type="GO" id="GO:0046872">
    <property type="term" value="F:metal ion binding"/>
    <property type="evidence" value="ECO:0007669"/>
    <property type="project" value="UniProtKB-KW"/>
</dbReference>
<dbReference type="InterPro" id="IPR007650">
    <property type="entry name" value="Zf-FLZ_dom"/>
</dbReference>
<proteinExistence type="inferred from homology"/>
<protein>
    <recommendedName>
        <fullName evidence="4">FLZ-type domain-containing protein</fullName>
    </recommendedName>
</protein>
<dbReference type="AlphaFoldDB" id="A0A833R0K9"/>
<feature type="region of interest" description="Disordered" evidence="3">
    <location>
        <begin position="108"/>
        <end position="134"/>
    </location>
</feature>
<feature type="compositionally biased region" description="Basic residues" evidence="3">
    <location>
        <begin position="123"/>
        <end position="134"/>
    </location>
</feature>
<evidence type="ECO:0000313" key="5">
    <source>
        <dbReference type="EMBL" id="KAF3327784.1"/>
    </source>
</evidence>
<dbReference type="EMBL" id="SWLB01000016">
    <property type="protein sequence ID" value="KAF3327784.1"/>
    <property type="molecule type" value="Genomic_DNA"/>
</dbReference>
<evidence type="ECO:0000256" key="1">
    <source>
        <dbReference type="ARBA" id="ARBA00009374"/>
    </source>
</evidence>
<evidence type="ECO:0000256" key="3">
    <source>
        <dbReference type="SAM" id="MobiDB-lite"/>
    </source>
</evidence>
<dbReference type="Proteomes" id="UP000623129">
    <property type="component" value="Unassembled WGS sequence"/>
</dbReference>
<name>A0A833R0K9_9POAL</name>
<reference evidence="5" key="1">
    <citation type="submission" date="2020-01" db="EMBL/GenBank/DDBJ databases">
        <title>Genome sequence of Kobresia littledalei, the first chromosome-level genome in the family Cyperaceae.</title>
        <authorList>
            <person name="Qu G."/>
        </authorList>
    </citation>
    <scope>NUCLEOTIDE SEQUENCE</scope>
    <source>
        <strain evidence="5">C.B.Clarke</strain>
        <tissue evidence="5">Leaf</tissue>
    </source>
</reference>
<dbReference type="Pfam" id="PF04570">
    <property type="entry name" value="zf-FLZ"/>
    <property type="match status" value="1"/>
</dbReference>
<organism evidence="5 6">
    <name type="scientific">Carex littledalei</name>
    <dbReference type="NCBI Taxonomy" id="544730"/>
    <lineage>
        <taxon>Eukaryota</taxon>
        <taxon>Viridiplantae</taxon>
        <taxon>Streptophyta</taxon>
        <taxon>Embryophyta</taxon>
        <taxon>Tracheophyta</taxon>
        <taxon>Spermatophyta</taxon>
        <taxon>Magnoliopsida</taxon>
        <taxon>Liliopsida</taxon>
        <taxon>Poales</taxon>
        <taxon>Cyperaceae</taxon>
        <taxon>Cyperoideae</taxon>
        <taxon>Cariceae</taxon>
        <taxon>Carex</taxon>
        <taxon>Carex subgen. Euthyceras</taxon>
    </lineage>
</organism>
<keyword evidence="6" id="KW-1185">Reference proteome</keyword>